<dbReference type="Gene3D" id="2.30.40.10">
    <property type="entry name" value="Urease, subunit C, domain 1"/>
    <property type="match status" value="1"/>
</dbReference>
<feature type="signal peptide" evidence="1">
    <location>
        <begin position="1"/>
        <end position="27"/>
    </location>
</feature>
<dbReference type="Proteomes" id="UP001165565">
    <property type="component" value="Unassembled WGS sequence"/>
</dbReference>
<evidence type="ECO:0000259" key="2">
    <source>
        <dbReference type="Pfam" id="PF01979"/>
    </source>
</evidence>
<dbReference type="Pfam" id="PF01979">
    <property type="entry name" value="Amidohydro_1"/>
    <property type="match status" value="1"/>
</dbReference>
<dbReference type="GO" id="GO:0016810">
    <property type="term" value="F:hydrolase activity, acting on carbon-nitrogen (but not peptide) bonds"/>
    <property type="evidence" value="ECO:0007669"/>
    <property type="project" value="InterPro"/>
</dbReference>
<dbReference type="InterPro" id="IPR008979">
    <property type="entry name" value="Galactose-bd-like_sf"/>
</dbReference>
<dbReference type="Gene3D" id="1.20.58.520">
    <property type="entry name" value="Amidohydrolase"/>
    <property type="match status" value="1"/>
</dbReference>
<keyword evidence="1" id="KW-0732">Signal</keyword>
<comment type="caution">
    <text evidence="3">The sequence shown here is derived from an EMBL/GenBank/DDBJ whole genome shotgun (WGS) entry which is preliminary data.</text>
</comment>
<dbReference type="PANTHER" id="PTHR43135:SF3">
    <property type="entry name" value="ALPHA-D-RIBOSE 1-METHYLPHOSPHONATE 5-TRIPHOSPHATE DIPHOSPHATASE"/>
    <property type="match status" value="1"/>
</dbReference>
<dbReference type="SUPFAM" id="SSF49785">
    <property type="entry name" value="Galactose-binding domain-like"/>
    <property type="match status" value="1"/>
</dbReference>
<dbReference type="InterPro" id="IPR006680">
    <property type="entry name" value="Amidohydro-rel"/>
</dbReference>
<dbReference type="AlphaFoldDB" id="A0AA42CP27"/>
<sequence length="597" mass="62679">MTLSLLPRLAAGLLLAGSMLGAAPLAAADDGTLAIVGATVFDGTGAAPRVATVVIRDGRIVEVTPDGKAPRGAKVIDARGKALIPGLFDLHTHWTPAGEPNTTPQIATAYVKSGVTTVNDFHEQPESYAPRREWLKSLVTPHVNFAARISTPGGHGADWGDQATTIWINTPNAARAAVEKLKPYQPDLIKAFTDGWRYGVAPDNTSMDGWTLSALTDAAHKAGWKVLTHTVTADRGLVAARGGVDSLAHGLQDRDLTAEEVKAIAASKMAMIPTLAVYDPDKGGAGAKPDDPRYRQSVAKFGHALHNVKALFDAGVPIGVGTDAGMPSTPHGTSTQHELELLVRAGLTPSQALVAATATSARIMAEDADRGTIAPGKRADLVLIDGKPWEAIGDIYKVSQVVIDGRPVIGPGAPALPAANQAKYLPPVKIEPLLDDFERADGRSALDTLRLETGDGGIDRSVEITQIVPRGDDGHALQLAARMAVKDRAYAGFAVPLTRGSVQPVEVRRYKGVRFDLKGPGAFVVRLNGLAGSWAASVNGVAGWAAVEVPFSAFAAVKEGGRADKPWSGDDIVQVEIGGTRGPGQTMTFEVDNIRFY</sequence>
<dbReference type="RefSeq" id="WP_265268153.1">
    <property type="nucleotide sequence ID" value="NZ_JANFAV010000002.1"/>
</dbReference>
<dbReference type="Gene3D" id="3.40.50.10910">
    <property type="entry name" value="Amidohydrolase"/>
    <property type="match status" value="1"/>
</dbReference>
<dbReference type="PANTHER" id="PTHR43135">
    <property type="entry name" value="ALPHA-D-RIBOSE 1-METHYLPHOSPHONATE 5-TRIPHOSPHATE DIPHOSPHATASE"/>
    <property type="match status" value="1"/>
</dbReference>
<dbReference type="SUPFAM" id="SSF51338">
    <property type="entry name" value="Composite domain of metallo-dependent hydrolases"/>
    <property type="match status" value="1"/>
</dbReference>
<evidence type="ECO:0000313" key="4">
    <source>
        <dbReference type="Proteomes" id="UP001165565"/>
    </source>
</evidence>
<name>A0AA42CP27_9SPHN</name>
<gene>
    <name evidence="3" type="ORF">NEE01_05380</name>
</gene>
<organism evidence="3 4">
    <name type="scientific">Sphingomonas lycopersici</name>
    <dbReference type="NCBI Taxonomy" id="2951807"/>
    <lineage>
        <taxon>Bacteria</taxon>
        <taxon>Pseudomonadati</taxon>
        <taxon>Pseudomonadota</taxon>
        <taxon>Alphaproteobacteria</taxon>
        <taxon>Sphingomonadales</taxon>
        <taxon>Sphingomonadaceae</taxon>
        <taxon>Sphingomonas</taxon>
    </lineage>
</organism>
<reference evidence="3" key="1">
    <citation type="submission" date="2022-06" db="EMBL/GenBank/DDBJ databases">
        <title>Sphingomonas sp. nov. isolated from rhizosphere soil of tomato.</title>
        <authorList>
            <person name="Dong H."/>
            <person name="Gao R."/>
        </authorList>
    </citation>
    <scope>NUCLEOTIDE SEQUENCE</scope>
    <source>
        <strain evidence="3">MMSM24</strain>
    </source>
</reference>
<proteinExistence type="predicted"/>
<dbReference type="EMBL" id="JANFAV010000002">
    <property type="protein sequence ID" value="MCW6534215.1"/>
    <property type="molecule type" value="Genomic_DNA"/>
</dbReference>
<keyword evidence="4" id="KW-1185">Reference proteome</keyword>
<protein>
    <submittedName>
        <fullName evidence="3">Amidohydrolase family protein</fullName>
    </submittedName>
</protein>
<dbReference type="InterPro" id="IPR032466">
    <property type="entry name" value="Metal_Hydrolase"/>
</dbReference>
<dbReference type="InterPro" id="IPR051781">
    <property type="entry name" value="Metallo-dep_Hydrolase"/>
</dbReference>
<dbReference type="SUPFAM" id="SSF51556">
    <property type="entry name" value="Metallo-dependent hydrolases"/>
    <property type="match status" value="1"/>
</dbReference>
<dbReference type="Gene3D" id="3.30.110.90">
    <property type="entry name" value="Amidohydrolase"/>
    <property type="match status" value="1"/>
</dbReference>
<accession>A0AA42CP27</accession>
<feature type="chain" id="PRO_5041276964" evidence="1">
    <location>
        <begin position="28"/>
        <end position="597"/>
    </location>
</feature>
<feature type="domain" description="Amidohydrolase-related" evidence="2">
    <location>
        <begin position="83"/>
        <end position="408"/>
    </location>
</feature>
<evidence type="ECO:0000256" key="1">
    <source>
        <dbReference type="SAM" id="SignalP"/>
    </source>
</evidence>
<dbReference type="InterPro" id="IPR011059">
    <property type="entry name" value="Metal-dep_hydrolase_composite"/>
</dbReference>
<evidence type="ECO:0000313" key="3">
    <source>
        <dbReference type="EMBL" id="MCW6534215.1"/>
    </source>
</evidence>